<dbReference type="Proteomes" id="UP001530377">
    <property type="component" value="Unassembled WGS sequence"/>
</dbReference>
<evidence type="ECO:0000256" key="1">
    <source>
        <dbReference type="SAM" id="Phobius"/>
    </source>
</evidence>
<keyword evidence="1" id="KW-1133">Transmembrane helix</keyword>
<feature type="transmembrane region" description="Helical" evidence="1">
    <location>
        <begin position="39"/>
        <end position="56"/>
    </location>
</feature>
<feature type="transmembrane region" description="Helical" evidence="1">
    <location>
        <begin position="68"/>
        <end position="86"/>
    </location>
</feature>
<keyword evidence="3" id="KW-1185">Reference proteome</keyword>
<gene>
    <name evidence="2" type="ORF">ACHAXA_002171</name>
</gene>
<keyword evidence="1" id="KW-0472">Membrane</keyword>
<comment type="caution">
    <text evidence="2">The sequence shown here is derived from an EMBL/GenBank/DDBJ whole genome shotgun (WGS) entry which is preliminary data.</text>
</comment>
<organism evidence="2 3">
    <name type="scientific">Cyclostephanos tholiformis</name>
    <dbReference type="NCBI Taxonomy" id="382380"/>
    <lineage>
        <taxon>Eukaryota</taxon>
        <taxon>Sar</taxon>
        <taxon>Stramenopiles</taxon>
        <taxon>Ochrophyta</taxon>
        <taxon>Bacillariophyta</taxon>
        <taxon>Coscinodiscophyceae</taxon>
        <taxon>Thalassiosirophycidae</taxon>
        <taxon>Stephanodiscales</taxon>
        <taxon>Stephanodiscaceae</taxon>
        <taxon>Cyclostephanos</taxon>
    </lineage>
</organism>
<protein>
    <submittedName>
        <fullName evidence="2">Uncharacterized protein</fullName>
    </submittedName>
</protein>
<proteinExistence type="predicted"/>
<dbReference type="PROSITE" id="PS51257">
    <property type="entry name" value="PROKAR_LIPOPROTEIN"/>
    <property type="match status" value="1"/>
</dbReference>
<name>A0ABD3R9T5_9STRA</name>
<accession>A0ABD3R9T5</accession>
<reference evidence="2 3" key="1">
    <citation type="submission" date="2024-10" db="EMBL/GenBank/DDBJ databases">
        <title>Updated reference genomes for cyclostephanoid diatoms.</title>
        <authorList>
            <person name="Roberts W.R."/>
            <person name="Alverson A.J."/>
        </authorList>
    </citation>
    <scope>NUCLEOTIDE SEQUENCE [LARGE SCALE GENOMIC DNA]</scope>
    <source>
        <strain evidence="2 3">AJA228-03</strain>
    </source>
</reference>
<feature type="transmembrane region" description="Helical" evidence="1">
    <location>
        <begin position="92"/>
        <end position="114"/>
    </location>
</feature>
<dbReference type="EMBL" id="JALLPB020000394">
    <property type="protein sequence ID" value="KAL3809612.1"/>
    <property type="molecule type" value="Genomic_DNA"/>
</dbReference>
<evidence type="ECO:0000313" key="3">
    <source>
        <dbReference type="Proteomes" id="UP001530377"/>
    </source>
</evidence>
<sequence length="156" mass="16268">MPGRDLLAQNWETAYPNASPASSSCVVRRASCVVGAHPGPARAVSFLFGVYIVVAGRRDGRIDVRREATGIGISFTVVVIVVGGGGGTGTGATMVAVAGGGSFGLGILAGLFLVDIERSTVPREIVSTDSTATSPCRPYRSGVWKKKENYWTVMAY</sequence>
<dbReference type="AlphaFoldDB" id="A0ABD3R9T5"/>
<evidence type="ECO:0000313" key="2">
    <source>
        <dbReference type="EMBL" id="KAL3809612.1"/>
    </source>
</evidence>
<keyword evidence="1" id="KW-0812">Transmembrane</keyword>